<dbReference type="AlphaFoldDB" id="A0AAD4M6Q5"/>
<evidence type="ECO:0000313" key="2">
    <source>
        <dbReference type="Proteomes" id="UP001203297"/>
    </source>
</evidence>
<accession>A0AAD4M6Q5</accession>
<sequence length="198" mass="22177">MKMETETILLSSLVKQNVIIIPPTTKLPPIKTLKAIPVRLLHEAIQHLKALYSPETRSSRCTIHAKGLIYNTGPNGKAMEAIRADAYEHAHAYAMRWLTAFIAQTTALRGTMPTRMPLRARKWLTDVALRNDDFGSAGTQTWGERMRAGGDDRGISGSIWIVRWVTGLPGPPPMLEDVERRILFECWSLVQERDSSAS</sequence>
<protein>
    <submittedName>
        <fullName evidence="1">Uncharacterized protein</fullName>
    </submittedName>
</protein>
<comment type="caution">
    <text evidence="1">The sequence shown here is derived from an EMBL/GenBank/DDBJ whole genome shotgun (WGS) entry which is preliminary data.</text>
</comment>
<reference evidence="1" key="1">
    <citation type="journal article" date="2022" name="New Phytol.">
        <title>Evolutionary transition to the ectomycorrhizal habit in the genomes of a hyperdiverse lineage of mushroom-forming fungi.</title>
        <authorList>
            <person name="Looney B."/>
            <person name="Miyauchi S."/>
            <person name="Morin E."/>
            <person name="Drula E."/>
            <person name="Courty P.E."/>
            <person name="Kohler A."/>
            <person name="Kuo A."/>
            <person name="LaButti K."/>
            <person name="Pangilinan J."/>
            <person name="Lipzen A."/>
            <person name="Riley R."/>
            <person name="Andreopoulos W."/>
            <person name="He G."/>
            <person name="Johnson J."/>
            <person name="Nolan M."/>
            <person name="Tritt A."/>
            <person name="Barry K.W."/>
            <person name="Grigoriev I.V."/>
            <person name="Nagy L.G."/>
            <person name="Hibbett D."/>
            <person name="Henrissat B."/>
            <person name="Matheny P.B."/>
            <person name="Labbe J."/>
            <person name="Martin F.M."/>
        </authorList>
    </citation>
    <scope>NUCLEOTIDE SEQUENCE</scope>
    <source>
        <strain evidence="1">BPL690</strain>
    </source>
</reference>
<gene>
    <name evidence="1" type="ORF">B0F90DRAFT_1816604</name>
</gene>
<evidence type="ECO:0000313" key="1">
    <source>
        <dbReference type="EMBL" id="KAI0302405.1"/>
    </source>
</evidence>
<dbReference type="EMBL" id="WTXG01000011">
    <property type="protein sequence ID" value="KAI0302405.1"/>
    <property type="molecule type" value="Genomic_DNA"/>
</dbReference>
<proteinExistence type="predicted"/>
<dbReference type="Proteomes" id="UP001203297">
    <property type="component" value="Unassembled WGS sequence"/>
</dbReference>
<keyword evidence="2" id="KW-1185">Reference proteome</keyword>
<organism evidence="1 2">
    <name type="scientific">Multifurca ochricompacta</name>
    <dbReference type="NCBI Taxonomy" id="376703"/>
    <lineage>
        <taxon>Eukaryota</taxon>
        <taxon>Fungi</taxon>
        <taxon>Dikarya</taxon>
        <taxon>Basidiomycota</taxon>
        <taxon>Agaricomycotina</taxon>
        <taxon>Agaricomycetes</taxon>
        <taxon>Russulales</taxon>
        <taxon>Russulaceae</taxon>
        <taxon>Multifurca</taxon>
    </lineage>
</organism>
<name>A0AAD4M6Q5_9AGAM</name>